<feature type="region of interest" description="Disordered" evidence="1">
    <location>
        <begin position="164"/>
        <end position="197"/>
    </location>
</feature>
<protein>
    <submittedName>
        <fullName evidence="2">Uncharacterized protein</fullName>
    </submittedName>
</protein>
<evidence type="ECO:0000313" key="2">
    <source>
        <dbReference type="EMBL" id="KAG2330679.1"/>
    </source>
</evidence>
<reference evidence="2 3" key="1">
    <citation type="submission" date="2020-02" db="EMBL/GenBank/DDBJ databases">
        <authorList>
            <person name="Ma Q."/>
            <person name="Huang Y."/>
            <person name="Song X."/>
            <person name="Pei D."/>
        </authorList>
    </citation>
    <scope>NUCLEOTIDE SEQUENCE [LARGE SCALE GENOMIC DNA]</scope>
    <source>
        <strain evidence="2">Sxm20200214</strain>
        <tissue evidence="2">Leaf</tissue>
    </source>
</reference>
<dbReference type="EMBL" id="JAAMPC010000001">
    <property type="protein sequence ID" value="KAG2330679.1"/>
    <property type="molecule type" value="Genomic_DNA"/>
</dbReference>
<comment type="caution">
    <text evidence="2">The sequence shown here is derived from an EMBL/GenBank/DDBJ whole genome shotgun (WGS) entry which is preliminary data.</text>
</comment>
<feature type="compositionally biased region" description="Basic and acidic residues" evidence="1">
    <location>
        <begin position="164"/>
        <end position="174"/>
    </location>
</feature>
<organism evidence="2 3">
    <name type="scientific">Brassica carinata</name>
    <name type="common">Ethiopian mustard</name>
    <name type="synonym">Abyssinian cabbage</name>
    <dbReference type="NCBI Taxonomy" id="52824"/>
    <lineage>
        <taxon>Eukaryota</taxon>
        <taxon>Viridiplantae</taxon>
        <taxon>Streptophyta</taxon>
        <taxon>Embryophyta</taxon>
        <taxon>Tracheophyta</taxon>
        <taxon>Spermatophyta</taxon>
        <taxon>Magnoliopsida</taxon>
        <taxon>eudicotyledons</taxon>
        <taxon>Gunneridae</taxon>
        <taxon>Pentapetalae</taxon>
        <taxon>rosids</taxon>
        <taxon>malvids</taxon>
        <taxon>Brassicales</taxon>
        <taxon>Brassicaceae</taxon>
        <taxon>Brassiceae</taxon>
        <taxon>Brassica</taxon>
    </lineage>
</organism>
<accession>A0A8X7WJ47</accession>
<evidence type="ECO:0000313" key="3">
    <source>
        <dbReference type="Proteomes" id="UP000886595"/>
    </source>
</evidence>
<dbReference type="OrthoDB" id="1113130at2759"/>
<name>A0A8X7WJ47_BRACI</name>
<sequence length="197" mass="22389">MATPLRLTLYHGAWGRHDDGHWTFHRKPSDLGYTILVKPTETAEDLETLIRDHYKLKPETPMVMSYHPPDSMLEPDGTRRPPITLMTTSQVETMMHIRSWFAELKLCVSSSSEDVAHYQFLTETTFSVGGLSDKEFVASKEILEEVFNEKELVVMYRAHLEIEKAKKDQRERGRSSGVSSPPLGEEAPPSSPTVSEE</sequence>
<gene>
    <name evidence="2" type="ORF">Bca52824_001859</name>
</gene>
<keyword evidence="3" id="KW-1185">Reference proteome</keyword>
<evidence type="ECO:0000256" key="1">
    <source>
        <dbReference type="SAM" id="MobiDB-lite"/>
    </source>
</evidence>
<proteinExistence type="predicted"/>
<dbReference type="Proteomes" id="UP000886595">
    <property type="component" value="Unassembled WGS sequence"/>
</dbReference>
<dbReference type="AlphaFoldDB" id="A0A8X7WJ47"/>